<sequence>MSQQDTPISTDELQAWVDRQTDAEASARVATIVAQDAVLAARASAWASQRNALHAAFDTTLDEPIPQRLLDAARPPRPRWPLQLAAALACVALGGVLGYALPRPAATPAAGDPLAGLPRAAAIAHAVYVPEVRHPVEVGAEQQTHLVAWLSKRLGSPLTVPELGASGFMLVGGRLLPGSEGGAVAQFMYQNEAGQRLTLYVRHNAASPETAFRFAAEKELSVFYWVDGGMGYALSAKLPREALLQIAELVYRQLQRGGAPG</sequence>
<dbReference type="RefSeq" id="WP_206255660.1">
    <property type="nucleotide sequence ID" value="NZ_CP071060.1"/>
</dbReference>
<name>A0ABX7M9A9_9RHOO</name>
<proteinExistence type="predicted"/>
<accession>A0ABX7M9A9</accession>
<dbReference type="EMBL" id="CP071060">
    <property type="protein sequence ID" value="QSI78320.1"/>
    <property type="molecule type" value="Genomic_DNA"/>
</dbReference>
<gene>
    <name evidence="1" type="ORF">JY500_06735</name>
</gene>
<dbReference type="Proteomes" id="UP000663570">
    <property type="component" value="Chromosome"/>
</dbReference>
<keyword evidence="2" id="KW-1185">Reference proteome</keyword>
<evidence type="ECO:0000313" key="1">
    <source>
        <dbReference type="EMBL" id="QSI78320.1"/>
    </source>
</evidence>
<reference evidence="1 2" key="1">
    <citation type="submission" date="2021-02" db="EMBL/GenBank/DDBJ databases">
        <title>Niveibacterium changnyeongensis HC41.</title>
        <authorList>
            <person name="Kang M."/>
        </authorList>
    </citation>
    <scope>NUCLEOTIDE SEQUENCE [LARGE SCALE GENOMIC DNA]</scope>
    <source>
        <strain evidence="1 2">HC41</strain>
    </source>
</reference>
<organism evidence="1 2">
    <name type="scientific">Niveibacterium microcysteis</name>
    <dbReference type="NCBI Taxonomy" id="2811415"/>
    <lineage>
        <taxon>Bacteria</taxon>
        <taxon>Pseudomonadati</taxon>
        <taxon>Pseudomonadota</taxon>
        <taxon>Betaproteobacteria</taxon>
        <taxon>Rhodocyclales</taxon>
        <taxon>Rhodocyclaceae</taxon>
        <taxon>Niveibacterium</taxon>
    </lineage>
</organism>
<protein>
    <submittedName>
        <fullName evidence="1">Anti-sigma factor</fullName>
    </submittedName>
</protein>
<evidence type="ECO:0000313" key="2">
    <source>
        <dbReference type="Proteomes" id="UP000663570"/>
    </source>
</evidence>